<dbReference type="Proteomes" id="UP000189933">
    <property type="component" value="Unassembled WGS sequence"/>
</dbReference>
<feature type="domain" description="HD-GYP" evidence="2">
    <location>
        <begin position="1"/>
        <end position="183"/>
    </location>
</feature>
<dbReference type="CDD" id="cd00077">
    <property type="entry name" value="HDc"/>
    <property type="match status" value="2"/>
</dbReference>
<name>A0A1T4PLV5_9FIRM</name>
<dbReference type="AlphaFoldDB" id="A0A1T4PLV5"/>
<dbReference type="InterPro" id="IPR006675">
    <property type="entry name" value="HDIG_dom"/>
</dbReference>
<evidence type="ECO:0000259" key="1">
    <source>
        <dbReference type="PROSITE" id="PS51831"/>
    </source>
</evidence>
<dbReference type="SMART" id="SM00471">
    <property type="entry name" value="HDc"/>
    <property type="match status" value="2"/>
</dbReference>
<dbReference type="EMBL" id="FUXM01000012">
    <property type="protein sequence ID" value="SJZ92207.1"/>
    <property type="molecule type" value="Genomic_DNA"/>
</dbReference>
<feature type="domain" description="HD-GYP" evidence="2">
    <location>
        <begin position="201"/>
        <end position="385"/>
    </location>
</feature>
<dbReference type="Pfam" id="PF13487">
    <property type="entry name" value="HD_5"/>
    <property type="match status" value="1"/>
</dbReference>
<evidence type="ECO:0000313" key="3">
    <source>
        <dbReference type="EMBL" id="SJZ92207.1"/>
    </source>
</evidence>
<feature type="domain" description="HD" evidence="1">
    <location>
        <begin position="223"/>
        <end position="345"/>
    </location>
</feature>
<dbReference type="PANTHER" id="PTHR45228">
    <property type="entry name" value="CYCLIC DI-GMP PHOSPHODIESTERASE TM_0186-RELATED"/>
    <property type="match status" value="1"/>
</dbReference>
<protein>
    <submittedName>
        <fullName evidence="3">HDIG domain-containing protein</fullName>
    </submittedName>
</protein>
<accession>A0A1T4PLV5</accession>
<dbReference type="PROSITE" id="PS51832">
    <property type="entry name" value="HD_GYP"/>
    <property type="match status" value="2"/>
</dbReference>
<dbReference type="OrthoDB" id="9798833at2"/>
<sequence>MDSWKVSLFTLISTFSLALDLAENKKLEHAQRVAYLALRTGEKLGLAPDRLRLVFYGGLLHDIGKVNAQLPVESHPLAGARWSTQLPLLTEIAPIIAAHHEAWDGSGFPLGLSGEEIPIEAQLLFLADQIENQFGQDYDLLPVQERIVAFVEKEKGKRLAPVVADAYLELLQEPRVYYDLAHRNLAQAIRRRSQVFDQEIQQASLKHLALLFADLVDAKSPYTAAHSRRVANTAFYLGQTLGLPAAQCRQLYLAGLLHDLGKLAVPSAILDKPDQLTPQEYSRIIAHAYYTERLLMEIPGLEELAFWAAAHHEKLDGSGYPSRLRADQLPLPARILAVADYYQALADDRPYRAALPREKIYHLLRQEAVAGRFDARVVEALLNLF</sequence>
<dbReference type="InterPro" id="IPR006674">
    <property type="entry name" value="HD_domain"/>
</dbReference>
<dbReference type="RefSeq" id="WP_159071778.1">
    <property type="nucleotide sequence ID" value="NZ_FUXM01000012.1"/>
</dbReference>
<proteinExistence type="predicted"/>
<dbReference type="InterPro" id="IPR052020">
    <property type="entry name" value="Cyclic_di-GMP/3'3'-cGAMP_PDE"/>
</dbReference>
<dbReference type="Pfam" id="PF01966">
    <property type="entry name" value="HD"/>
    <property type="match status" value="1"/>
</dbReference>
<reference evidence="4" key="1">
    <citation type="submission" date="2017-02" db="EMBL/GenBank/DDBJ databases">
        <authorList>
            <person name="Varghese N."/>
            <person name="Submissions S."/>
        </authorList>
    </citation>
    <scope>NUCLEOTIDE SEQUENCE [LARGE SCALE GENOMIC DNA]</scope>
    <source>
        <strain evidence="4">DSM 16521</strain>
    </source>
</reference>
<evidence type="ECO:0000313" key="4">
    <source>
        <dbReference type="Proteomes" id="UP000189933"/>
    </source>
</evidence>
<feature type="domain" description="HD" evidence="1">
    <location>
        <begin position="26"/>
        <end position="133"/>
    </location>
</feature>
<dbReference type="PROSITE" id="PS51831">
    <property type="entry name" value="HD"/>
    <property type="match status" value="2"/>
</dbReference>
<evidence type="ECO:0000259" key="2">
    <source>
        <dbReference type="PROSITE" id="PS51832"/>
    </source>
</evidence>
<dbReference type="InterPro" id="IPR003607">
    <property type="entry name" value="HD/PDEase_dom"/>
</dbReference>
<dbReference type="NCBIfam" id="TIGR00277">
    <property type="entry name" value="HDIG"/>
    <property type="match status" value="1"/>
</dbReference>
<dbReference type="SUPFAM" id="SSF109604">
    <property type="entry name" value="HD-domain/PDEase-like"/>
    <property type="match status" value="2"/>
</dbReference>
<organism evidence="3 4">
    <name type="scientific">Carboxydocella sporoproducens DSM 16521</name>
    <dbReference type="NCBI Taxonomy" id="1121270"/>
    <lineage>
        <taxon>Bacteria</taxon>
        <taxon>Bacillati</taxon>
        <taxon>Bacillota</taxon>
        <taxon>Clostridia</taxon>
        <taxon>Eubacteriales</taxon>
        <taxon>Clostridiales Family XVI. Incertae Sedis</taxon>
        <taxon>Carboxydocella</taxon>
    </lineage>
</organism>
<dbReference type="InterPro" id="IPR037522">
    <property type="entry name" value="HD_GYP_dom"/>
</dbReference>
<gene>
    <name evidence="3" type="ORF">SAMN02745885_01322</name>
</gene>
<dbReference type="Gene3D" id="1.10.3210.10">
    <property type="entry name" value="Hypothetical protein af1432"/>
    <property type="match status" value="2"/>
</dbReference>
<keyword evidence="4" id="KW-1185">Reference proteome</keyword>
<dbReference type="PANTHER" id="PTHR45228:SF5">
    <property type="entry name" value="CYCLIC DI-GMP PHOSPHODIESTERASE VC_1348-RELATED"/>
    <property type="match status" value="1"/>
</dbReference>